<evidence type="ECO:0000313" key="2">
    <source>
        <dbReference type="EMBL" id="OIS99117.1"/>
    </source>
</evidence>
<proteinExistence type="predicted"/>
<feature type="region of interest" description="Disordered" evidence="1">
    <location>
        <begin position="47"/>
        <end position="71"/>
    </location>
</feature>
<dbReference type="EMBL" id="MJEQ01037190">
    <property type="protein sequence ID" value="OIS99117.1"/>
    <property type="molecule type" value="Genomic_DNA"/>
</dbReference>
<comment type="caution">
    <text evidence="2">The sequence shown here is derived from an EMBL/GenBank/DDBJ whole genome shotgun (WGS) entry which is preliminary data.</text>
</comment>
<protein>
    <submittedName>
        <fullName evidence="2">Uncharacterized protein</fullName>
    </submittedName>
</protein>
<dbReference type="Proteomes" id="UP000187609">
    <property type="component" value="Unassembled WGS sequence"/>
</dbReference>
<name>A0A1J6I230_NICAT</name>
<dbReference type="AlphaFoldDB" id="A0A1J6I230"/>
<organism evidence="2 3">
    <name type="scientific">Nicotiana attenuata</name>
    <name type="common">Coyote tobacco</name>
    <dbReference type="NCBI Taxonomy" id="49451"/>
    <lineage>
        <taxon>Eukaryota</taxon>
        <taxon>Viridiplantae</taxon>
        <taxon>Streptophyta</taxon>
        <taxon>Embryophyta</taxon>
        <taxon>Tracheophyta</taxon>
        <taxon>Spermatophyta</taxon>
        <taxon>Magnoliopsida</taxon>
        <taxon>eudicotyledons</taxon>
        <taxon>Gunneridae</taxon>
        <taxon>Pentapetalae</taxon>
        <taxon>asterids</taxon>
        <taxon>lamiids</taxon>
        <taxon>Solanales</taxon>
        <taxon>Solanaceae</taxon>
        <taxon>Nicotianoideae</taxon>
        <taxon>Nicotianeae</taxon>
        <taxon>Nicotiana</taxon>
    </lineage>
</organism>
<evidence type="ECO:0000313" key="3">
    <source>
        <dbReference type="Proteomes" id="UP000187609"/>
    </source>
</evidence>
<keyword evidence="3" id="KW-1185">Reference proteome</keyword>
<sequence>MGGFSSVIDTIITTNDGSLKGIGTTDATRNRCTSWGDKIEEMEVNNDADKNAHNNDHAKHPGTVYSQTTTNPKIQETRVEALDQTIMQNTTKSITVGAGSLIETRINEGVGEATIGKEKGNGLVNPSNTAMGFSTAAAPVIW</sequence>
<reference evidence="2" key="1">
    <citation type="submission" date="2016-11" db="EMBL/GenBank/DDBJ databases">
        <title>The genome of Nicotiana attenuata.</title>
        <authorList>
            <person name="Xu S."/>
            <person name="Brockmoeller T."/>
            <person name="Gaquerel E."/>
            <person name="Navarro A."/>
            <person name="Kuhl H."/>
            <person name="Gase K."/>
            <person name="Ling Z."/>
            <person name="Zhou W."/>
            <person name="Kreitzer C."/>
            <person name="Stanke M."/>
            <person name="Tang H."/>
            <person name="Lyons E."/>
            <person name="Pandey P."/>
            <person name="Pandey S.P."/>
            <person name="Timmermann B."/>
            <person name="Baldwin I.T."/>
        </authorList>
    </citation>
    <scope>NUCLEOTIDE SEQUENCE [LARGE SCALE GENOMIC DNA]</scope>
    <source>
        <strain evidence="2">UT</strain>
    </source>
</reference>
<evidence type="ECO:0000256" key="1">
    <source>
        <dbReference type="SAM" id="MobiDB-lite"/>
    </source>
</evidence>
<accession>A0A1J6I230</accession>
<feature type="compositionally biased region" description="Basic and acidic residues" evidence="1">
    <location>
        <begin position="47"/>
        <end position="59"/>
    </location>
</feature>
<gene>
    <name evidence="2" type="ORF">A4A49_05832</name>
</gene>
<dbReference type="Gramene" id="OIS99117">
    <property type="protein sequence ID" value="OIS99117"/>
    <property type="gene ID" value="A4A49_05832"/>
</dbReference>